<keyword evidence="1" id="KW-0472">Membrane</keyword>
<feature type="transmembrane region" description="Helical" evidence="1">
    <location>
        <begin position="124"/>
        <end position="142"/>
    </location>
</feature>
<proteinExistence type="predicted"/>
<sequence length="147" mass="16240">MAYTAEIKSAKGLTIEGLTSLVILAVLLFLFSTSLWISIPQTSRLQISDIIIVILVALFIRKSEKLVSPFSAVVSLGLHVDVKKVSVLLQGFLRFIYLVVAYFSLKRTSLNVLTLALDSANASVVYDAVFTVLILLNFYDTVRKVVK</sequence>
<evidence type="ECO:0000313" key="3">
    <source>
        <dbReference type="Proteomes" id="UP000594121"/>
    </source>
</evidence>
<dbReference type="Proteomes" id="UP000594121">
    <property type="component" value="Chromosome"/>
</dbReference>
<reference evidence="2 3" key="1">
    <citation type="submission" date="2020-10" db="EMBL/GenBank/DDBJ databases">
        <title>Thermofilum lucidum 3507LT sp. nov. a novel member of Thermofilaceae family isolated from Chile hot spring, and proposal of description order Thermofilales.</title>
        <authorList>
            <person name="Zayulina K.S."/>
            <person name="Elcheninov A.G."/>
            <person name="Toshchakov S.V."/>
            <person name="Kublanov I.V."/>
        </authorList>
    </citation>
    <scope>NUCLEOTIDE SEQUENCE [LARGE SCALE GENOMIC DNA]</scope>
    <source>
        <strain evidence="2 3">3507LT</strain>
    </source>
</reference>
<feature type="transmembrane region" description="Helical" evidence="1">
    <location>
        <begin position="85"/>
        <end position="104"/>
    </location>
</feature>
<dbReference type="AlphaFoldDB" id="A0A7L9FI28"/>
<feature type="transmembrane region" description="Helical" evidence="1">
    <location>
        <begin position="21"/>
        <end position="39"/>
    </location>
</feature>
<name>A0A7L9FI28_9CREN</name>
<keyword evidence="3" id="KW-1185">Reference proteome</keyword>
<keyword evidence="1" id="KW-0812">Transmembrane</keyword>
<dbReference type="EMBL" id="CP062310">
    <property type="protein sequence ID" value="QOJ78576.1"/>
    <property type="molecule type" value="Genomic_DNA"/>
</dbReference>
<accession>A0A7L9FI28</accession>
<dbReference type="InParanoid" id="A0A7L9FI28"/>
<dbReference type="RefSeq" id="WP_192818548.1">
    <property type="nucleotide sequence ID" value="NZ_CP062310.1"/>
</dbReference>
<dbReference type="GeneID" id="59149712"/>
<organism evidence="2 3">
    <name type="scientific">Infirmifilum lucidum</name>
    <dbReference type="NCBI Taxonomy" id="2776706"/>
    <lineage>
        <taxon>Archaea</taxon>
        <taxon>Thermoproteota</taxon>
        <taxon>Thermoprotei</taxon>
        <taxon>Thermofilales</taxon>
        <taxon>Thermofilaceae</taxon>
        <taxon>Infirmifilum</taxon>
    </lineage>
</organism>
<gene>
    <name evidence="2" type="ORF">IG193_07410</name>
</gene>
<evidence type="ECO:0000256" key="1">
    <source>
        <dbReference type="SAM" id="Phobius"/>
    </source>
</evidence>
<protein>
    <submittedName>
        <fullName evidence="2">Uncharacterized protein</fullName>
    </submittedName>
</protein>
<keyword evidence="1" id="KW-1133">Transmembrane helix</keyword>
<dbReference type="KEGG" id="thel:IG193_07410"/>
<evidence type="ECO:0000313" key="2">
    <source>
        <dbReference type="EMBL" id="QOJ78576.1"/>
    </source>
</evidence>